<keyword evidence="2" id="KW-1185">Reference proteome</keyword>
<reference evidence="1" key="1">
    <citation type="journal article" date="2021" name="Nat. Commun.">
        <title>Genetic determinants of endophytism in the Arabidopsis root mycobiome.</title>
        <authorList>
            <person name="Mesny F."/>
            <person name="Miyauchi S."/>
            <person name="Thiergart T."/>
            <person name="Pickel B."/>
            <person name="Atanasova L."/>
            <person name="Karlsson M."/>
            <person name="Huettel B."/>
            <person name="Barry K.W."/>
            <person name="Haridas S."/>
            <person name="Chen C."/>
            <person name="Bauer D."/>
            <person name="Andreopoulos W."/>
            <person name="Pangilinan J."/>
            <person name="LaButti K."/>
            <person name="Riley R."/>
            <person name="Lipzen A."/>
            <person name="Clum A."/>
            <person name="Drula E."/>
            <person name="Henrissat B."/>
            <person name="Kohler A."/>
            <person name="Grigoriev I.V."/>
            <person name="Martin F.M."/>
            <person name="Hacquard S."/>
        </authorList>
    </citation>
    <scope>NUCLEOTIDE SEQUENCE</scope>
    <source>
        <strain evidence="1">MPI-CAGE-CH-0230</strain>
    </source>
</reference>
<dbReference type="Pfam" id="PF07350">
    <property type="entry name" value="Gig2-like"/>
    <property type="match status" value="1"/>
</dbReference>
<dbReference type="AlphaFoldDB" id="A0A9P8XYQ9"/>
<protein>
    <recommendedName>
        <fullName evidence="3">DUF1479-domain-containing protein</fullName>
    </recommendedName>
</protein>
<dbReference type="PANTHER" id="PTHR30613">
    <property type="entry name" value="UNCHARACTERIZED PROTEIN YBIU-RELATED"/>
    <property type="match status" value="1"/>
</dbReference>
<dbReference type="OrthoDB" id="8249012at2759"/>
<dbReference type="RefSeq" id="XP_046007681.1">
    <property type="nucleotide sequence ID" value="XM_046151913.1"/>
</dbReference>
<proteinExistence type="predicted"/>
<gene>
    <name evidence="1" type="ORF">B0I36DRAFT_297167</name>
</gene>
<name>A0A9P8XYQ9_9PEZI</name>
<dbReference type="GeneID" id="70181459"/>
<dbReference type="Proteomes" id="UP000756346">
    <property type="component" value="Unassembled WGS sequence"/>
</dbReference>
<dbReference type="Gene3D" id="2.60.120.330">
    <property type="entry name" value="B-lactam Antibiotic, Isopenicillin N Synthase, Chain"/>
    <property type="match status" value="1"/>
</dbReference>
<sequence>MPGKLHDWPAWREFGSKLASEAIDDDFVKAKQDVIREYGEDKLRSSWLAVCKELQKVTEDIASKRNDIVPILDADELLSKGFRESDVATIRQTGCFIVRGVIPEDDARRLYQDLQDYVRDNKAHVRGWPAESPSMLMLYDSPTQNAIRSHPKHMELQQMVNSLWHDETGQTSSQPLIYLDGARDREPGQPFLGLGPHIDAGSLCRWADPKYRRVYDAVFSGRALEHDAWDLGVRKDADQDLFKGPAHSTVLRSFQGWTALTRAAPKEGTLLLYPNLLTTIAYVLLRPFFRPPTDPDSDVMDPETWMFDESGWFPGTFKPESQYMSRTSHPHLRLEDCLVHIPVMEPGDTVWWHCDVCHAVDPVHEGKENAAVVYVGACPSTPINHKYIKSQLEATLAGRPPPDQDDGTGVSEATFKGYRGHEGLNELARRAFGYNL</sequence>
<dbReference type="InterPro" id="IPR027443">
    <property type="entry name" value="IPNS-like_sf"/>
</dbReference>
<dbReference type="SUPFAM" id="SSF51197">
    <property type="entry name" value="Clavaminate synthase-like"/>
    <property type="match status" value="1"/>
</dbReference>
<evidence type="ECO:0000313" key="1">
    <source>
        <dbReference type="EMBL" id="KAH7021480.1"/>
    </source>
</evidence>
<accession>A0A9P8XYQ9</accession>
<organism evidence="1 2">
    <name type="scientific">Microdochium trichocladiopsis</name>
    <dbReference type="NCBI Taxonomy" id="1682393"/>
    <lineage>
        <taxon>Eukaryota</taxon>
        <taxon>Fungi</taxon>
        <taxon>Dikarya</taxon>
        <taxon>Ascomycota</taxon>
        <taxon>Pezizomycotina</taxon>
        <taxon>Sordariomycetes</taxon>
        <taxon>Xylariomycetidae</taxon>
        <taxon>Xylariales</taxon>
        <taxon>Microdochiaceae</taxon>
        <taxon>Microdochium</taxon>
    </lineage>
</organism>
<dbReference type="EMBL" id="JAGTJQ010000010">
    <property type="protein sequence ID" value="KAH7021480.1"/>
    <property type="molecule type" value="Genomic_DNA"/>
</dbReference>
<evidence type="ECO:0008006" key="3">
    <source>
        <dbReference type="Google" id="ProtNLM"/>
    </source>
</evidence>
<evidence type="ECO:0000313" key="2">
    <source>
        <dbReference type="Proteomes" id="UP000756346"/>
    </source>
</evidence>
<dbReference type="PANTHER" id="PTHR30613:SF1">
    <property type="entry name" value="DUF1479 DOMAIN PROTEIN (AFU_ORTHOLOGUE AFUA_5G09280)"/>
    <property type="match status" value="1"/>
</dbReference>
<dbReference type="InterPro" id="IPR010856">
    <property type="entry name" value="Gig2-like"/>
</dbReference>
<comment type="caution">
    <text evidence="1">The sequence shown here is derived from an EMBL/GenBank/DDBJ whole genome shotgun (WGS) entry which is preliminary data.</text>
</comment>